<accession>A0A6J6ZDZ0</accession>
<reference evidence="1" key="1">
    <citation type="submission" date="2020-05" db="EMBL/GenBank/DDBJ databases">
        <authorList>
            <person name="Chiriac C."/>
            <person name="Salcher M."/>
            <person name="Ghai R."/>
            <person name="Kavagutti S V."/>
        </authorList>
    </citation>
    <scope>NUCLEOTIDE SEQUENCE</scope>
</reference>
<gene>
    <name evidence="1" type="ORF">UFOPK3004_01768</name>
</gene>
<dbReference type="AlphaFoldDB" id="A0A6J6ZDZ0"/>
<protein>
    <submittedName>
        <fullName evidence="1">Unannotated protein</fullName>
    </submittedName>
</protein>
<proteinExistence type="predicted"/>
<organism evidence="1">
    <name type="scientific">freshwater metagenome</name>
    <dbReference type="NCBI Taxonomy" id="449393"/>
    <lineage>
        <taxon>unclassified sequences</taxon>
        <taxon>metagenomes</taxon>
        <taxon>ecological metagenomes</taxon>
    </lineage>
</organism>
<name>A0A6J6ZDZ0_9ZZZZ</name>
<dbReference type="EMBL" id="CAFAAL010000228">
    <property type="protein sequence ID" value="CAB4819832.1"/>
    <property type="molecule type" value="Genomic_DNA"/>
</dbReference>
<sequence>MASSLAETPRSSASCATSSASIASEVIALLMLSTWSLSDWICASAVAEESVPAATRARIRRSSTLSLNAERFPRCLISLTVMDREPTVTEGAKLSDHQLNAVTETRSTAESEIATRKATFVSTDLSAAWYHAFALERIRAVTFISLTPHIQYPTATLAESIKISIEASAMVGDL</sequence>
<evidence type="ECO:0000313" key="1">
    <source>
        <dbReference type="EMBL" id="CAB4819832.1"/>
    </source>
</evidence>